<dbReference type="KEGG" id="vg:29059229"/>
<name>A0A192YAH2_9CAUD</name>
<dbReference type="Pfam" id="PF11110">
    <property type="entry name" value="Phage_hub_GP28"/>
    <property type="match status" value="1"/>
</dbReference>
<reference evidence="1 2" key="1">
    <citation type="submission" date="2016-04" db="EMBL/GenBank/DDBJ databases">
        <title>Comparative genomics of Morganella phages MP1 and MP2 define new clades among the T4 and T7-like Viruses.</title>
        <authorList>
            <person name="Pinto G."/>
            <person name="Oliveira A."/>
            <person name="Malgorzata L."/>
            <person name="Kropinski A."/>
            <person name="Azeredo J."/>
        </authorList>
    </citation>
    <scope>NUCLEOTIDE SEQUENCE [LARGE SCALE GENOMIC DNA]</scope>
</reference>
<organism evidence="1 2">
    <name type="scientific">Morganella phage vB_MmoM_MP1</name>
    <dbReference type="NCBI Taxonomy" id="1852628"/>
    <lineage>
        <taxon>Viruses</taxon>
        <taxon>Duplodnaviria</taxon>
        <taxon>Heunggongvirae</taxon>
        <taxon>Uroviricota</taxon>
        <taxon>Caudoviricetes</taxon>
        <taxon>Pantevenvirales</taxon>
        <taxon>Straboviridae</taxon>
        <taxon>Gualtarvirus</taxon>
        <taxon>Gualtarvirus mp1</taxon>
    </lineage>
</organism>
<evidence type="ECO:0000313" key="2">
    <source>
        <dbReference type="Proteomes" id="UP000203816"/>
    </source>
</evidence>
<dbReference type="Proteomes" id="UP000203816">
    <property type="component" value="Segment"/>
</dbReference>
<proteinExistence type="predicted"/>
<dbReference type="GeneID" id="29059229"/>
<evidence type="ECO:0000313" key="1">
    <source>
        <dbReference type="EMBL" id="ANM46498.1"/>
    </source>
</evidence>
<dbReference type="RefSeq" id="YP_009280048.1">
    <property type="nucleotide sequence ID" value="NC_031020.1"/>
</dbReference>
<accession>A0A192YAH2</accession>
<gene>
    <name evidence="1" type="ORF">MP1_gp0190</name>
</gene>
<dbReference type="InterPro" id="IPR024342">
    <property type="entry name" value="Phage_T4_Gp28"/>
</dbReference>
<dbReference type="EMBL" id="KX078569">
    <property type="protein sequence ID" value="ANM46498.1"/>
    <property type="molecule type" value="Genomic_DNA"/>
</dbReference>
<keyword evidence="2" id="KW-1185">Reference proteome</keyword>
<sequence>MNNKQLSIPKLGLKHHKLLKDVKTPEATLKIVLDEIDPNLTLSESRIVLFHLLEFNGRMNSTFEYKGKTFGINDIYVLPRPEYTYNGKTYKFREAKLGETFVSAKEVLTSLCTEEVDFGEMPAFVYKWADSLHKTIAIDLGDKIVYGDDIEELFNGQNT</sequence>
<protein>
    <submittedName>
        <fullName evidence="1">Baseplate hub distal subunit</fullName>
    </submittedName>
</protein>
<dbReference type="OrthoDB" id="20033at10239"/>